<gene>
    <name evidence="1" type="ORF">GCM10025876_10630</name>
</gene>
<evidence type="ECO:0000313" key="1">
    <source>
        <dbReference type="EMBL" id="GMA34859.1"/>
    </source>
</evidence>
<keyword evidence="2" id="KW-1185">Reference proteome</keyword>
<sequence length="164" mass="16973">MDLAGGERVGDDASGRDLAVLARSLRVGVQDQVERVELVEKLDLLLDALLVQRLQDHVAGAVGGVAGATHGRLAVAAGVAAKAALVDLALGRAVKRQAHLLEVKDRVDGLVAQDLRGILIDQVIATLDGVEGVPLGVVVLDVGEGRRHAALGRARVRAGGVQAW</sequence>
<dbReference type="EMBL" id="BSUN01000001">
    <property type="protein sequence ID" value="GMA34859.1"/>
    <property type="molecule type" value="Genomic_DNA"/>
</dbReference>
<reference evidence="2" key="1">
    <citation type="journal article" date="2019" name="Int. J. Syst. Evol. Microbiol.">
        <title>The Global Catalogue of Microorganisms (GCM) 10K type strain sequencing project: providing services to taxonomists for standard genome sequencing and annotation.</title>
        <authorList>
            <consortium name="The Broad Institute Genomics Platform"/>
            <consortium name="The Broad Institute Genome Sequencing Center for Infectious Disease"/>
            <person name="Wu L."/>
            <person name="Ma J."/>
        </authorList>
    </citation>
    <scope>NUCLEOTIDE SEQUENCE [LARGE SCALE GENOMIC DNA]</scope>
    <source>
        <strain evidence="2">NBRC 112299</strain>
    </source>
</reference>
<dbReference type="Proteomes" id="UP001157125">
    <property type="component" value="Unassembled WGS sequence"/>
</dbReference>
<protein>
    <submittedName>
        <fullName evidence="1">Uncharacterized protein</fullName>
    </submittedName>
</protein>
<organism evidence="1 2">
    <name type="scientific">Demequina litorisediminis</name>
    <dbReference type="NCBI Taxonomy" id="1849022"/>
    <lineage>
        <taxon>Bacteria</taxon>
        <taxon>Bacillati</taxon>
        <taxon>Actinomycetota</taxon>
        <taxon>Actinomycetes</taxon>
        <taxon>Micrococcales</taxon>
        <taxon>Demequinaceae</taxon>
        <taxon>Demequina</taxon>
    </lineage>
</organism>
<evidence type="ECO:0000313" key="2">
    <source>
        <dbReference type="Proteomes" id="UP001157125"/>
    </source>
</evidence>
<accession>A0ABQ6IDP9</accession>
<proteinExistence type="predicted"/>
<comment type="caution">
    <text evidence="1">The sequence shown here is derived from an EMBL/GenBank/DDBJ whole genome shotgun (WGS) entry which is preliminary data.</text>
</comment>
<name>A0ABQ6IDP9_9MICO</name>